<sequence length="427" mass="47113">MKGTNEAVELGLNTAEPATIVVDLNCAFASIEQQHAPELRGRPLAIAAYATDAATIVSSSREARDLGIKTGMRVFEARAIFPAIIVMEPNPPRYRAASDRLIEILERHTPDVLRMSIDEASMNVARTPDLARLGVEGIARAVKEALRAEVGECVTSSVGISTSIWMAKQASNLNKRDGLERIDHTNLLVVFERLRLTDLSGIADATALRLERAGIHTPAEFLRATPERLRLAGMRTEVANSWLQRLRGFEGSSFESAIRKSYSHSHVLARATRSQSELEELLMRLSDMVGRRLRAAGRRGTIVSVGVVYRPDTGRFSKQSRVAHPIATGEEIYRAALTLLEARDPRREVGTLGVGLSGLSDAETAQMDLFSDPSRPRDQRLETAIDAIRDRFGEDALQRARLLGRARVVRDRIAFGNTGHPDEEPRR</sequence>
<proteinExistence type="inferred from homology"/>
<dbReference type="GO" id="GO:0005829">
    <property type="term" value="C:cytosol"/>
    <property type="evidence" value="ECO:0007669"/>
    <property type="project" value="TreeGrafter"/>
</dbReference>
<dbReference type="RefSeq" id="WP_338198700.1">
    <property type="nucleotide sequence ID" value="NZ_JAEKNR010000026.1"/>
</dbReference>
<reference evidence="3" key="1">
    <citation type="submission" date="2020-10" db="EMBL/GenBank/DDBJ databases">
        <title>Ca. Dormibacterota MAGs.</title>
        <authorList>
            <person name="Montgomery K."/>
        </authorList>
    </citation>
    <scope>NUCLEOTIDE SEQUENCE [LARGE SCALE GENOMIC DNA]</scope>
    <source>
        <strain evidence="3">SC8812_S17_10</strain>
    </source>
</reference>
<name>A0A934JXQ7_9BACT</name>
<comment type="caution">
    <text evidence="3">The sequence shown here is derived from an EMBL/GenBank/DDBJ whole genome shotgun (WGS) entry which is preliminary data.</text>
</comment>
<feature type="domain" description="UmuC" evidence="2">
    <location>
        <begin position="19"/>
        <end position="203"/>
    </location>
</feature>
<evidence type="ECO:0000259" key="2">
    <source>
        <dbReference type="PROSITE" id="PS50173"/>
    </source>
</evidence>
<dbReference type="InterPro" id="IPR043128">
    <property type="entry name" value="Rev_trsase/Diguanyl_cyclase"/>
</dbReference>
<dbReference type="PROSITE" id="PS50173">
    <property type="entry name" value="UMUC"/>
    <property type="match status" value="1"/>
</dbReference>
<dbReference type="Proteomes" id="UP000612893">
    <property type="component" value="Unassembled WGS sequence"/>
</dbReference>
<dbReference type="AlphaFoldDB" id="A0A934JXQ7"/>
<dbReference type="Gene3D" id="3.30.1490.100">
    <property type="entry name" value="DNA polymerase, Y-family, little finger domain"/>
    <property type="match status" value="1"/>
</dbReference>
<dbReference type="GO" id="GO:0003887">
    <property type="term" value="F:DNA-directed DNA polymerase activity"/>
    <property type="evidence" value="ECO:0007669"/>
    <property type="project" value="TreeGrafter"/>
</dbReference>
<dbReference type="Gene3D" id="3.30.70.270">
    <property type="match status" value="1"/>
</dbReference>
<dbReference type="GO" id="GO:0009432">
    <property type="term" value="P:SOS response"/>
    <property type="evidence" value="ECO:0007669"/>
    <property type="project" value="TreeGrafter"/>
</dbReference>
<dbReference type="InterPro" id="IPR050116">
    <property type="entry name" value="DNA_polymerase-Y"/>
</dbReference>
<dbReference type="EMBL" id="JAEKNR010000026">
    <property type="protein sequence ID" value="MBJ7596862.1"/>
    <property type="molecule type" value="Genomic_DNA"/>
</dbReference>
<dbReference type="Pfam" id="PF11799">
    <property type="entry name" value="IMS_C"/>
    <property type="match status" value="1"/>
</dbReference>
<dbReference type="Gene3D" id="1.10.150.20">
    <property type="entry name" value="5' to 3' exonuclease, C-terminal subdomain"/>
    <property type="match status" value="1"/>
</dbReference>
<keyword evidence="4" id="KW-1185">Reference proteome</keyword>
<dbReference type="GO" id="GO:0042276">
    <property type="term" value="P:error-prone translesion synthesis"/>
    <property type="evidence" value="ECO:0007669"/>
    <property type="project" value="TreeGrafter"/>
</dbReference>
<dbReference type="Gene3D" id="3.40.1170.60">
    <property type="match status" value="1"/>
</dbReference>
<gene>
    <name evidence="3" type="ORF">JF922_02075</name>
</gene>
<dbReference type="SUPFAM" id="SSF56672">
    <property type="entry name" value="DNA/RNA polymerases"/>
    <property type="match status" value="1"/>
</dbReference>
<dbReference type="InterPro" id="IPR043502">
    <property type="entry name" value="DNA/RNA_pol_sf"/>
</dbReference>
<evidence type="ECO:0000313" key="4">
    <source>
        <dbReference type="Proteomes" id="UP000612893"/>
    </source>
</evidence>
<dbReference type="PANTHER" id="PTHR11076:SF33">
    <property type="entry name" value="DNA POLYMERASE KAPPA"/>
    <property type="match status" value="1"/>
</dbReference>
<evidence type="ECO:0000256" key="1">
    <source>
        <dbReference type="ARBA" id="ARBA00010945"/>
    </source>
</evidence>
<dbReference type="InterPro" id="IPR001126">
    <property type="entry name" value="UmuC"/>
</dbReference>
<evidence type="ECO:0000313" key="3">
    <source>
        <dbReference type="EMBL" id="MBJ7596862.1"/>
    </source>
</evidence>
<accession>A0A934JXQ7</accession>
<organism evidence="3 4">
    <name type="scientific">Candidatus Nephthysia bennettiae</name>
    <dbReference type="NCBI Taxonomy" id="3127016"/>
    <lineage>
        <taxon>Bacteria</taxon>
        <taxon>Bacillati</taxon>
        <taxon>Candidatus Dormiibacterota</taxon>
        <taxon>Candidatus Dormibacteria</taxon>
        <taxon>Candidatus Dormibacterales</taxon>
        <taxon>Candidatus Dormibacteraceae</taxon>
        <taxon>Candidatus Nephthysia</taxon>
    </lineage>
</organism>
<protein>
    <recommendedName>
        <fullName evidence="2">UmuC domain-containing protein</fullName>
    </recommendedName>
</protein>
<dbReference type="GO" id="GO:0003684">
    <property type="term" value="F:damaged DNA binding"/>
    <property type="evidence" value="ECO:0007669"/>
    <property type="project" value="InterPro"/>
</dbReference>
<dbReference type="SUPFAM" id="SSF100879">
    <property type="entry name" value="Lesion bypass DNA polymerase (Y-family), little finger domain"/>
    <property type="match status" value="1"/>
</dbReference>
<dbReference type="InterPro" id="IPR017961">
    <property type="entry name" value="DNA_pol_Y-fam_little_finger"/>
</dbReference>
<dbReference type="Pfam" id="PF00817">
    <property type="entry name" value="IMS"/>
    <property type="match status" value="1"/>
</dbReference>
<dbReference type="InterPro" id="IPR036775">
    <property type="entry name" value="DNA_pol_Y-fam_lit_finger_sf"/>
</dbReference>
<comment type="similarity">
    <text evidence="1">Belongs to the DNA polymerase type-Y family.</text>
</comment>
<dbReference type="PANTHER" id="PTHR11076">
    <property type="entry name" value="DNA REPAIR POLYMERASE UMUC / TRANSFERASE FAMILY MEMBER"/>
    <property type="match status" value="1"/>
</dbReference>
<dbReference type="GO" id="GO:0006281">
    <property type="term" value="P:DNA repair"/>
    <property type="evidence" value="ECO:0007669"/>
    <property type="project" value="InterPro"/>
</dbReference>